<dbReference type="InterPro" id="IPR050380">
    <property type="entry name" value="Immune_Resp_Modulators"/>
</dbReference>
<dbReference type="InterPro" id="IPR013106">
    <property type="entry name" value="Ig_V-set"/>
</dbReference>
<reference evidence="6" key="1">
    <citation type="journal article" date="2006" name="Science">
        <title>Ancient noncoding elements conserved in the human genome.</title>
        <authorList>
            <person name="Venkatesh B."/>
            <person name="Kirkness E.F."/>
            <person name="Loh Y.H."/>
            <person name="Halpern A.L."/>
            <person name="Lee A.P."/>
            <person name="Johnson J."/>
            <person name="Dandona N."/>
            <person name="Viswanathan L.D."/>
            <person name="Tay A."/>
            <person name="Venter J.C."/>
            <person name="Strausberg R.L."/>
            <person name="Brenner S."/>
        </authorList>
    </citation>
    <scope>NUCLEOTIDE SEQUENCE [LARGE SCALE GENOMIC DNA]</scope>
</reference>
<evidence type="ECO:0000313" key="6">
    <source>
        <dbReference type="Proteomes" id="UP000314986"/>
    </source>
</evidence>
<dbReference type="PANTHER" id="PTHR23411">
    <property type="entry name" value="TAPASIN"/>
    <property type="match status" value="1"/>
</dbReference>
<dbReference type="Proteomes" id="UP000314986">
    <property type="component" value="Unassembled WGS sequence"/>
</dbReference>
<keyword evidence="2" id="KW-1133">Transmembrane helix</keyword>
<dbReference type="InParanoid" id="A0A4W3IZJ3"/>
<sequence>MILATLLLHLWILCSGSACAHNGRQRKWDCTFMEESSNDRTMFAPQIIRRKAFLVFGDMGAEDLQQEKAITFNVKESLLDIFRYVEGEASKLDCEIKRYSTHGIHVPWPEQDKELDRDLLNRWFTVTIKHTEDKFTTTSFLRKVPAPDSQQAADHGTKEDDENSTIGDTDTLLVKVVYIVRTSTPLIRAKLKQDVVLDCSYNIDHNADVIIEWRHEHERKKTKLFSYNGRHRQVEHLEKGVVAFEEQIRNGNASIRIQNLAVKDEGTYICSVYVPPLFGMSIVLLEIMESPIVQMNTEPLELMAGEEQKLTCEMARYYPLDVSVRWLRQWEGQRTLPDYLDNVVFSPHKRNADGTFNLTSFLRFRASLKDSGALYTCRVDHLSLMKTIKRSVSVKVKPQPPGLAVFLIGFCVIVLLAVLIGLLCYLSKSWERNKVKTKALFHFTHLSRDTCVGQ</sequence>
<reference evidence="6" key="3">
    <citation type="journal article" date="2014" name="Nature">
        <title>Elephant shark genome provides unique insights into gnathostome evolution.</title>
        <authorList>
            <consortium name="International Elephant Shark Genome Sequencing Consortium"/>
            <person name="Venkatesh B."/>
            <person name="Lee A.P."/>
            <person name="Ravi V."/>
            <person name="Maurya A.K."/>
            <person name="Lian M.M."/>
            <person name="Swann J.B."/>
            <person name="Ohta Y."/>
            <person name="Flajnik M.F."/>
            <person name="Sutoh Y."/>
            <person name="Kasahara M."/>
            <person name="Hoon S."/>
            <person name="Gangu V."/>
            <person name="Roy S.W."/>
            <person name="Irimia M."/>
            <person name="Korzh V."/>
            <person name="Kondrychyn I."/>
            <person name="Lim Z.W."/>
            <person name="Tay B.H."/>
            <person name="Tohari S."/>
            <person name="Kong K.W."/>
            <person name="Ho S."/>
            <person name="Lorente-Galdos B."/>
            <person name="Quilez J."/>
            <person name="Marques-Bonet T."/>
            <person name="Raney B.J."/>
            <person name="Ingham P.W."/>
            <person name="Tay A."/>
            <person name="Hillier L.W."/>
            <person name="Minx P."/>
            <person name="Boehm T."/>
            <person name="Wilson R.K."/>
            <person name="Brenner S."/>
            <person name="Warren W.C."/>
        </authorList>
    </citation>
    <scope>NUCLEOTIDE SEQUENCE [LARGE SCALE GENOMIC DNA]</scope>
</reference>
<dbReference type="SMART" id="SM00407">
    <property type="entry name" value="IGc1"/>
    <property type="match status" value="1"/>
</dbReference>
<dbReference type="PROSITE" id="PS00290">
    <property type="entry name" value="IG_MHC"/>
    <property type="match status" value="1"/>
</dbReference>
<dbReference type="AlphaFoldDB" id="A0A4W3IZJ3"/>
<feature type="domain" description="Ig-like" evidence="4">
    <location>
        <begin position="193"/>
        <end position="272"/>
    </location>
</feature>
<dbReference type="InterPro" id="IPR003599">
    <property type="entry name" value="Ig_sub"/>
</dbReference>
<feature type="signal peptide" evidence="3">
    <location>
        <begin position="1"/>
        <end position="20"/>
    </location>
</feature>
<evidence type="ECO:0000256" key="1">
    <source>
        <dbReference type="ARBA" id="ARBA00023180"/>
    </source>
</evidence>
<feature type="domain" description="Ig-like" evidence="4">
    <location>
        <begin position="291"/>
        <end position="393"/>
    </location>
</feature>
<dbReference type="InterPro" id="IPR003006">
    <property type="entry name" value="Ig/MHC_CS"/>
</dbReference>
<evidence type="ECO:0000313" key="5">
    <source>
        <dbReference type="Ensembl" id="ENSCMIP00000026040.1"/>
    </source>
</evidence>
<dbReference type="SUPFAM" id="SSF48726">
    <property type="entry name" value="Immunoglobulin"/>
    <property type="match status" value="2"/>
</dbReference>
<feature type="transmembrane region" description="Helical" evidence="2">
    <location>
        <begin position="403"/>
        <end position="426"/>
    </location>
</feature>
<dbReference type="PROSITE" id="PS50835">
    <property type="entry name" value="IG_LIKE"/>
    <property type="match status" value="2"/>
</dbReference>
<proteinExistence type="predicted"/>
<dbReference type="InterPro" id="IPR013783">
    <property type="entry name" value="Ig-like_fold"/>
</dbReference>
<dbReference type="Pfam" id="PF07686">
    <property type="entry name" value="V-set"/>
    <property type="match status" value="1"/>
</dbReference>
<evidence type="ECO:0000259" key="4">
    <source>
        <dbReference type="PROSITE" id="PS50835"/>
    </source>
</evidence>
<organism evidence="5 6">
    <name type="scientific">Callorhinchus milii</name>
    <name type="common">Ghost shark</name>
    <dbReference type="NCBI Taxonomy" id="7868"/>
    <lineage>
        <taxon>Eukaryota</taxon>
        <taxon>Metazoa</taxon>
        <taxon>Chordata</taxon>
        <taxon>Craniata</taxon>
        <taxon>Vertebrata</taxon>
        <taxon>Chondrichthyes</taxon>
        <taxon>Holocephali</taxon>
        <taxon>Chimaeriformes</taxon>
        <taxon>Callorhinchidae</taxon>
        <taxon>Callorhinchus</taxon>
    </lineage>
</organism>
<dbReference type="Ensembl" id="ENSCMIT00000026468.1">
    <property type="protein sequence ID" value="ENSCMIP00000026040.1"/>
    <property type="gene ID" value="ENSCMIG00000011430.1"/>
</dbReference>
<dbReference type="SMART" id="SM00409">
    <property type="entry name" value="IG"/>
    <property type="match status" value="2"/>
</dbReference>
<keyword evidence="3" id="KW-0732">Signal</keyword>
<reference evidence="6" key="2">
    <citation type="journal article" date="2007" name="PLoS Biol.">
        <title>Survey sequencing and comparative analysis of the elephant shark (Callorhinchus milii) genome.</title>
        <authorList>
            <person name="Venkatesh B."/>
            <person name="Kirkness E.F."/>
            <person name="Loh Y.H."/>
            <person name="Halpern A.L."/>
            <person name="Lee A.P."/>
            <person name="Johnson J."/>
            <person name="Dandona N."/>
            <person name="Viswanathan L.D."/>
            <person name="Tay A."/>
            <person name="Venter J.C."/>
            <person name="Strausberg R.L."/>
            <person name="Brenner S."/>
        </authorList>
    </citation>
    <scope>NUCLEOTIDE SEQUENCE [LARGE SCALE GENOMIC DNA]</scope>
</reference>
<dbReference type="GeneTree" id="ENSGT00940000165285"/>
<dbReference type="InterPro" id="IPR007110">
    <property type="entry name" value="Ig-like_dom"/>
</dbReference>
<keyword evidence="2" id="KW-0812">Transmembrane</keyword>
<evidence type="ECO:0000256" key="3">
    <source>
        <dbReference type="SAM" id="SignalP"/>
    </source>
</evidence>
<dbReference type="InterPro" id="IPR036179">
    <property type="entry name" value="Ig-like_dom_sf"/>
</dbReference>
<evidence type="ECO:0000256" key="2">
    <source>
        <dbReference type="SAM" id="Phobius"/>
    </source>
</evidence>
<accession>A0A4W3IZJ3</accession>
<reference evidence="5" key="4">
    <citation type="submission" date="2025-08" db="UniProtKB">
        <authorList>
            <consortium name="Ensembl"/>
        </authorList>
    </citation>
    <scope>IDENTIFICATION</scope>
</reference>
<dbReference type="STRING" id="7868.ENSCMIP00000026040"/>
<dbReference type="OMA" id="NRWFTCT"/>
<dbReference type="SMART" id="SM00406">
    <property type="entry name" value="IGv"/>
    <property type="match status" value="1"/>
</dbReference>
<dbReference type="InterPro" id="IPR003597">
    <property type="entry name" value="Ig_C1-set"/>
</dbReference>
<name>A0A4W3IZJ3_CALMI</name>
<keyword evidence="6" id="KW-1185">Reference proteome</keyword>
<feature type="chain" id="PRO_5021332324" evidence="3">
    <location>
        <begin position="21"/>
        <end position="454"/>
    </location>
</feature>
<protein>
    <submittedName>
        <fullName evidence="5">Tapasin-related protein-like</fullName>
    </submittedName>
</protein>
<keyword evidence="1" id="KW-0325">Glycoprotein</keyword>
<dbReference type="Pfam" id="PF07654">
    <property type="entry name" value="C1-set"/>
    <property type="match status" value="1"/>
</dbReference>
<gene>
    <name evidence="5" type="primary">dhrs13b.2</name>
</gene>
<dbReference type="Gene3D" id="2.60.40.10">
    <property type="entry name" value="Immunoglobulins"/>
    <property type="match status" value="3"/>
</dbReference>
<reference evidence="5" key="5">
    <citation type="submission" date="2025-09" db="UniProtKB">
        <authorList>
            <consortium name="Ensembl"/>
        </authorList>
    </citation>
    <scope>IDENTIFICATION</scope>
</reference>
<keyword evidence="2" id="KW-0472">Membrane</keyword>